<evidence type="ECO:0000313" key="1">
    <source>
        <dbReference type="Proteomes" id="UP000790787"/>
    </source>
</evidence>
<sequence length="183" mass="20916">MSADELKRLDKFTKLNPPHFSDTGSIKEVVAGLQDRSTSTTPSLTWAQFSKGSCLCGIKVIFVERIKARQYDDPHLFVPKDAIQRGGVKGVSIGDDGVLSLQIQIYVPNMDGLRELILDEAHSLQYSIHPSVANMYSDLKRHYWWRRMKKDIVGYVSRCLNYQQVKYEHQRPGGLLHKIEILK</sequence>
<protein>
    <submittedName>
        <fullName evidence="2">Uncharacterized protein LOC142174383</fullName>
    </submittedName>
</protein>
<reference evidence="2" key="2">
    <citation type="submission" date="2025-08" db="UniProtKB">
        <authorList>
            <consortium name="RefSeq"/>
        </authorList>
    </citation>
    <scope>IDENTIFICATION</scope>
    <source>
        <tissue evidence="2">Leaf</tissue>
    </source>
</reference>
<evidence type="ECO:0000313" key="2">
    <source>
        <dbReference type="RefSeq" id="XP_075096270.1"/>
    </source>
</evidence>
<name>A0AC58TGC3_TOBAC</name>
<accession>A0AC58TGC3</accession>
<proteinExistence type="predicted"/>
<organism evidence="1 2">
    <name type="scientific">Nicotiana tabacum</name>
    <name type="common">Common tobacco</name>
    <dbReference type="NCBI Taxonomy" id="4097"/>
    <lineage>
        <taxon>Eukaryota</taxon>
        <taxon>Viridiplantae</taxon>
        <taxon>Streptophyta</taxon>
        <taxon>Embryophyta</taxon>
        <taxon>Tracheophyta</taxon>
        <taxon>Spermatophyta</taxon>
        <taxon>Magnoliopsida</taxon>
        <taxon>eudicotyledons</taxon>
        <taxon>Gunneridae</taxon>
        <taxon>Pentapetalae</taxon>
        <taxon>asterids</taxon>
        <taxon>lamiids</taxon>
        <taxon>Solanales</taxon>
        <taxon>Solanaceae</taxon>
        <taxon>Nicotianoideae</taxon>
        <taxon>Nicotianeae</taxon>
        <taxon>Nicotiana</taxon>
    </lineage>
</organism>
<dbReference type="Proteomes" id="UP000790787">
    <property type="component" value="Chromosome 20"/>
</dbReference>
<keyword evidence="1" id="KW-1185">Reference proteome</keyword>
<reference evidence="1" key="1">
    <citation type="journal article" date="2014" name="Nat. Commun.">
        <title>The tobacco genome sequence and its comparison with those of tomato and potato.</title>
        <authorList>
            <person name="Sierro N."/>
            <person name="Battey J.N."/>
            <person name="Ouadi S."/>
            <person name="Bakaher N."/>
            <person name="Bovet L."/>
            <person name="Willig A."/>
            <person name="Goepfert S."/>
            <person name="Peitsch M.C."/>
            <person name="Ivanov N.V."/>
        </authorList>
    </citation>
    <scope>NUCLEOTIDE SEQUENCE [LARGE SCALE GENOMIC DNA]</scope>
</reference>
<dbReference type="RefSeq" id="XP_075096270.1">
    <property type="nucleotide sequence ID" value="XM_075240169.1"/>
</dbReference>
<gene>
    <name evidence="2" type="primary">LOC142174383</name>
</gene>